<dbReference type="Pfam" id="PF13581">
    <property type="entry name" value="HATPase_c_2"/>
    <property type="match status" value="1"/>
</dbReference>
<feature type="domain" description="Histidine kinase/HSP90-like ATPase" evidence="1">
    <location>
        <begin position="26"/>
        <end position="134"/>
    </location>
</feature>
<name>F8A0B2_CELGA</name>
<dbReference type="RefSeq" id="WP_013882975.1">
    <property type="nucleotide sequence ID" value="NC_015671.1"/>
</dbReference>
<dbReference type="OrthoDB" id="159434at2"/>
<dbReference type="Proteomes" id="UP000000485">
    <property type="component" value="Chromosome"/>
</dbReference>
<gene>
    <name evidence="2" type="ordered locus">Celgi_0937</name>
</gene>
<dbReference type="STRING" id="593907.Celgi_0937"/>
<accession>F8A0B2</accession>
<dbReference type="InterPro" id="IPR003594">
    <property type="entry name" value="HATPase_dom"/>
</dbReference>
<dbReference type="KEGG" id="cga:Celgi_0937"/>
<proteinExistence type="predicted"/>
<protein>
    <recommendedName>
        <fullName evidence="1">Histidine kinase/HSP90-like ATPase domain-containing protein</fullName>
    </recommendedName>
</protein>
<reference evidence="3" key="1">
    <citation type="submission" date="2011-04" db="EMBL/GenBank/DDBJ databases">
        <title>Complete sequence of Cellvibrio gilvus ATCC 13127.</title>
        <authorList>
            <person name="Lucas S."/>
            <person name="Han J."/>
            <person name="Lapidus A."/>
            <person name="Cheng J.-F."/>
            <person name="Goodwin L."/>
            <person name="Pitluck S."/>
            <person name="Peters L."/>
            <person name="Munk A."/>
            <person name="Detter J.C."/>
            <person name="Han C."/>
            <person name="Tapia R."/>
            <person name="Land M."/>
            <person name="Hauser L."/>
            <person name="Kyrpides N."/>
            <person name="Ivanova N."/>
            <person name="Ovchinnikova G."/>
            <person name="Pagani I."/>
            <person name="Mead D."/>
            <person name="Brumm P."/>
            <person name="Woyke T."/>
        </authorList>
    </citation>
    <scope>NUCLEOTIDE SEQUENCE [LARGE SCALE GENOMIC DNA]</scope>
    <source>
        <strain evidence="3">ATCC 13127 / NRRL B-14078</strain>
    </source>
</reference>
<dbReference type="Gene3D" id="3.30.565.10">
    <property type="entry name" value="Histidine kinase-like ATPase, C-terminal domain"/>
    <property type="match status" value="1"/>
</dbReference>
<sequence length="149" mass="16106">MLPDDVRARSGAAGPAVPEVLDDLHTALERLWDSVPDIPRGDRIRFETAVVEVATNVVGHALPVRSVVQLRAEFQVTATTLEGTLTDDGADVDIDLTGSTPADTAESGRGLLLIQRTVDTFSFRREDGLNVWRLSRRYATGAESAPPAR</sequence>
<dbReference type="AlphaFoldDB" id="F8A0B2"/>
<evidence type="ECO:0000313" key="3">
    <source>
        <dbReference type="Proteomes" id="UP000000485"/>
    </source>
</evidence>
<dbReference type="HOGENOM" id="CLU_149864_0_0_11"/>
<dbReference type="InterPro" id="IPR036890">
    <property type="entry name" value="HATPase_C_sf"/>
</dbReference>
<evidence type="ECO:0000259" key="1">
    <source>
        <dbReference type="Pfam" id="PF13581"/>
    </source>
</evidence>
<organism evidence="2 3">
    <name type="scientific">Cellulomonas gilvus (strain ATCC 13127 / NRRL B-14078)</name>
    <name type="common">Cellvibrio gilvus</name>
    <dbReference type="NCBI Taxonomy" id="593907"/>
    <lineage>
        <taxon>Bacteria</taxon>
        <taxon>Bacillati</taxon>
        <taxon>Actinomycetota</taxon>
        <taxon>Actinomycetes</taxon>
        <taxon>Micrococcales</taxon>
        <taxon>Cellulomonadaceae</taxon>
        <taxon>Cellulomonas</taxon>
    </lineage>
</organism>
<keyword evidence="3" id="KW-1185">Reference proteome</keyword>
<evidence type="ECO:0000313" key="2">
    <source>
        <dbReference type="EMBL" id="AEI11456.1"/>
    </source>
</evidence>
<dbReference type="EMBL" id="CP002665">
    <property type="protein sequence ID" value="AEI11456.1"/>
    <property type="molecule type" value="Genomic_DNA"/>
</dbReference>
<dbReference type="CDD" id="cd16936">
    <property type="entry name" value="HATPase_RsbW-like"/>
    <property type="match status" value="1"/>
</dbReference>
<dbReference type="eggNOG" id="COG2172">
    <property type="taxonomic scope" value="Bacteria"/>
</dbReference>